<dbReference type="InterPro" id="IPR013343">
    <property type="entry name" value="CRISPR-assoc_prot_Cas4"/>
</dbReference>
<dbReference type="EMBL" id="BAABHB010000012">
    <property type="protein sequence ID" value="GAA4415298.1"/>
    <property type="molecule type" value="Genomic_DNA"/>
</dbReference>
<feature type="domain" description="DUF83" evidence="10">
    <location>
        <begin position="11"/>
        <end position="187"/>
    </location>
</feature>
<evidence type="ECO:0000313" key="12">
    <source>
        <dbReference type="Proteomes" id="UP001500936"/>
    </source>
</evidence>
<keyword evidence="12" id="KW-1185">Reference proteome</keyword>
<evidence type="ECO:0000256" key="3">
    <source>
        <dbReference type="ARBA" id="ARBA00022801"/>
    </source>
</evidence>
<keyword evidence="3 9" id="KW-0378">Hydrolase</keyword>
<evidence type="ECO:0000256" key="8">
    <source>
        <dbReference type="ARBA" id="ARBA00023211"/>
    </source>
</evidence>
<comment type="similarity">
    <text evidence="9">Belongs to the CRISPR-associated exonuclease Cas4 family.</text>
</comment>
<dbReference type="Proteomes" id="UP001500936">
    <property type="component" value="Unassembled WGS sequence"/>
</dbReference>
<dbReference type="InterPro" id="IPR022765">
    <property type="entry name" value="Dna2/Cas4_DUF83"/>
</dbReference>
<keyword evidence="8 9" id="KW-0464">Manganese</keyword>
<reference evidence="12" key="1">
    <citation type="journal article" date="2019" name="Int. J. Syst. Evol. Microbiol.">
        <title>The Global Catalogue of Microorganisms (GCM) 10K type strain sequencing project: providing services to taxonomists for standard genome sequencing and annotation.</title>
        <authorList>
            <consortium name="The Broad Institute Genomics Platform"/>
            <consortium name="The Broad Institute Genome Sequencing Center for Infectious Disease"/>
            <person name="Wu L."/>
            <person name="Ma J."/>
        </authorList>
    </citation>
    <scope>NUCLEOTIDE SEQUENCE [LARGE SCALE GENOMIC DNA]</scope>
    <source>
        <strain evidence="12">JCM 17925</strain>
    </source>
</reference>
<dbReference type="PANTHER" id="PTHR37168">
    <property type="entry name" value="CRISPR-ASSOCIATED EXONUCLEASE CAS4"/>
    <property type="match status" value="1"/>
</dbReference>
<protein>
    <recommendedName>
        <fullName evidence="9">CRISPR-associated exonuclease Cas4</fullName>
        <ecNumber evidence="9">3.1.12.1</ecNumber>
    </recommendedName>
</protein>
<dbReference type="NCBIfam" id="TIGR00372">
    <property type="entry name" value="cas4"/>
    <property type="match status" value="1"/>
</dbReference>
<evidence type="ECO:0000259" key="10">
    <source>
        <dbReference type="Pfam" id="PF01930"/>
    </source>
</evidence>
<keyword evidence="4 9" id="KW-0269">Exonuclease</keyword>
<dbReference type="Gene3D" id="3.90.320.10">
    <property type="match status" value="1"/>
</dbReference>
<comment type="cofactor">
    <cofactor evidence="9">
        <name>Mg(2+)</name>
        <dbReference type="ChEBI" id="CHEBI:18420"/>
    </cofactor>
    <cofactor evidence="9">
        <name>Mn(2+)</name>
        <dbReference type="ChEBI" id="CHEBI:29035"/>
    </cofactor>
    <text evidence="9">Mg(2+) or Mn(2+) required for ssDNA cleavage activity.</text>
</comment>
<comment type="caution">
    <text evidence="11">The sequence shown here is derived from an EMBL/GenBank/DDBJ whole genome shotgun (WGS) entry which is preliminary data.</text>
</comment>
<comment type="cofactor">
    <cofactor evidence="9">
        <name>iron-sulfur cluster</name>
        <dbReference type="ChEBI" id="CHEBI:30408"/>
    </cofactor>
</comment>
<evidence type="ECO:0000256" key="5">
    <source>
        <dbReference type="ARBA" id="ARBA00023004"/>
    </source>
</evidence>
<dbReference type="EC" id="3.1.12.1" evidence="9"/>
<dbReference type="PANTHER" id="PTHR37168:SF1">
    <property type="entry name" value="CRISPR-ASSOCIATED EXONUCLEASE CAS4"/>
    <property type="match status" value="1"/>
</dbReference>
<evidence type="ECO:0000256" key="7">
    <source>
        <dbReference type="ARBA" id="ARBA00023118"/>
    </source>
</evidence>
<dbReference type="InterPro" id="IPR011604">
    <property type="entry name" value="PDDEXK-like_dom_sf"/>
</dbReference>
<keyword evidence="2 9" id="KW-0479">Metal-binding</keyword>
<evidence type="ECO:0000256" key="2">
    <source>
        <dbReference type="ARBA" id="ARBA00022723"/>
    </source>
</evidence>
<evidence type="ECO:0000256" key="6">
    <source>
        <dbReference type="ARBA" id="ARBA00023014"/>
    </source>
</evidence>
<evidence type="ECO:0000256" key="4">
    <source>
        <dbReference type="ARBA" id="ARBA00022839"/>
    </source>
</evidence>
<keyword evidence="7 9" id="KW-0051">Antiviral defense</keyword>
<dbReference type="Pfam" id="PF01930">
    <property type="entry name" value="Cas_Cas4"/>
    <property type="match status" value="1"/>
</dbReference>
<keyword evidence="5 9" id="KW-0408">Iron</keyword>
<dbReference type="RefSeq" id="WP_345270359.1">
    <property type="nucleotide sequence ID" value="NZ_BAABHB010000012.1"/>
</dbReference>
<comment type="function">
    <text evidence="9">CRISPR (clustered regularly interspaced short palindromic repeat) is an adaptive immune system that provides protection against mobile genetic elements (viruses, transposable elements and conjugative plasmids). CRISPR clusters contain sequences complementary to antecedent mobile elements and target invading nucleic acids. CRISPR clusters are transcribed and processed into CRISPR RNA (crRNA).</text>
</comment>
<sequence length="188" mass="21187">MTSPTNLRVGGMLVGYYRLCPRKAWLSMRGIWMEQESDTVALGRLLDQSSYDRADKHLTIEAVAPDGTALIGKIDRANLREGVLHETKKSRSCEESHIWQVRFYLWLLALNRNNGPDDTPIPGPGFRGQLDYPLLRRTETIILDEEHVAELAGTVAAIRDLATQATPPPRLAKRSFCKQCAYEELCYG</sequence>
<organism evidence="11 12">
    <name type="scientific">Nibrella viscosa</name>
    <dbReference type="NCBI Taxonomy" id="1084524"/>
    <lineage>
        <taxon>Bacteria</taxon>
        <taxon>Pseudomonadati</taxon>
        <taxon>Bacteroidota</taxon>
        <taxon>Cytophagia</taxon>
        <taxon>Cytophagales</taxon>
        <taxon>Spirosomataceae</taxon>
        <taxon>Nibrella</taxon>
    </lineage>
</organism>
<name>A0ABP8KTI6_9BACT</name>
<keyword evidence="6 9" id="KW-0411">Iron-sulfur</keyword>
<keyword evidence="1 9" id="KW-0540">Nuclease</keyword>
<accession>A0ABP8KTI6</accession>
<evidence type="ECO:0000313" key="11">
    <source>
        <dbReference type="EMBL" id="GAA4415298.1"/>
    </source>
</evidence>
<proteinExistence type="inferred from homology"/>
<evidence type="ECO:0000256" key="1">
    <source>
        <dbReference type="ARBA" id="ARBA00022722"/>
    </source>
</evidence>
<evidence type="ECO:0000256" key="9">
    <source>
        <dbReference type="RuleBase" id="RU365022"/>
    </source>
</evidence>
<gene>
    <name evidence="11" type="primary">cas4_1</name>
    <name evidence="11" type="ORF">GCM10023187_45690</name>
</gene>